<accession>A0ABC9TR04</accession>
<dbReference type="EMBL" id="AWSU01000376">
    <property type="protein sequence ID" value="ERI73687.1"/>
    <property type="molecule type" value="Genomic_DNA"/>
</dbReference>
<dbReference type="Proteomes" id="UP000016491">
    <property type="component" value="Unassembled WGS sequence"/>
</dbReference>
<evidence type="ECO:0000313" key="1">
    <source>
        <dbReference type="EMBL" id="ERI73687.1"/>
    </source>
</evidence>
<evidence type="ECO:0000313" key="2">
    <source>
        <dbReference type="Proteomes" id="UP000016491"/>
    </source>
</evidence>
<dbReference type="AlphaFoldDB" id="A0ABC9TR04"/>
<proteinExistence type="predicted"/>
<protein>
    <submittedName>
        <fullName evidence="1">Uncharacterized protein</fullName>
    </submittedName>
</protein>
<name>A0ABC9TR04_CLOSY</name>
<sequence length="250" mass="29651">MTIEECREYFPDSWTEIIQQDRLLMEIFGEHDYNLEEEAVPPFLFQELRGGNIEHLRPIFALYGQTGLDMLQKLLEIDEISKDTAEVQLPDGQTGYAGYFFTRFSEDNRQNAENAVRAYIKNINRIFVEEFKEDAPLDENATIEILSGQAAQDFRAEVHELWVSGERTDIDVETDLRDWCYDMPYKKSYKDIELMSEALYHISCDYLLSDYLQWSMYDTKWENPFRPYFELWKMGLKAYFPERGRVVLAE</sequence>
<gene>
    <name evidence="1" type="ORF">CLOSYM_04715</name>
</gene>
<organism evidence="1 2">
    <name type="scientific">[Clostridium] symbiosum ATCC 14940</name>
    <dbReference type="NCBI Taxonomy" id="411472"/>
    <lineage>
        <taxon>Bacteria</taxon>
        <taxon>Bacillati</taxon>
        <taxon>Bacillota</taxon>
        <taxon>Clostridia</taxon>
        <taxon>Lachnospirales</taxon>
        <taxon>Lachnospiraceae</taxon>
        <taxon>Otoolea</taxon>
    </lineage>
</organism>
<comment type="caution">
    <text evidence="1">The sequence shown here is derived from an EMBL/GenBank/DDBJ whole genome shotgun (WGS) entry which is preliminary data.</text>
</comment>
<reference evidence="1 2" key="1">
    <citation type="submission" date="2013-07" db="EMBL/GenBank/DDBJ databases">
        <authorList>
            <person name="Weinstock G."/>
            <person name="Sodergren E."/>
            <person name="Wylie T."/>
            <person name="Fulton L."/>
            <person name="Fulton R."/>
            <person name="Fronick C."/>
            <person name="O'Laughlin M."/>
            <person name="Godfrey J."/>
            <person name="Miner T."/>
            <person name="Herter B."/>
            <person name="Appelbaum E."/>
            <person name="Cordes M."/>
            <person name="Lek S."/>
            <person name="Wollam A."/>
            <person name="Pepin K.H."/>
            <person name="Palsikar V.B."/>
            <person name="Mitreva M."/>
            <person name="Wilson R.K."/>
        </authorList>
    </citation>
    <scope>NUCLEOTIDE SEQUENCE [LARGE SCALE GENOMIC DNA]</scope>
    <source>
        <strain evidence="1 2">ATCC 14940</strain>
    </source>
</reference>
<dbReference type="RefSeq" id="WP_021642014.1">
    <property type="nucleotide sequence ID" value="NZ_KE992895.1"/>
</dbReference>